<keyword evidence="2" id="KW-1185">Reference proteome</keyword>
<gene>
    <name evidence="1" type="ORF">RFULGI_LOCUS16610</name>
</gene>
<dbReference type="EMBL" id="CAJVPZ010059926">
    <property type="protein sequence ID" value="CAG8789636.1"/>
    <property type="molecule type" value="Genomic_DNA"/>
</dbReference>
<organism evidence="1 2">
    <name type="scientific">Racocetra fulgida</name>
    <dbReference type="NCBI Taxonomy" id="60492"/>
    <lineage>
        <taxon>Eukaryota</taxon>
        <taxon>Fungi</taxon>
        <taxon>Fungi incertae sedis</taxon>
        <taxon>Mucoromycota</taxon>
        <taxon>Glomeromycotina</taxon>
        <taxon>Glomeromycetes</taxon>
        <taxon>Diversisporales</taxon>
        <taxon>Gigasporaceae</taxon>
        <taxon>Racocetra</taxon>
    </lineage>
</organism>
<sequence>TIDINLNAVIKGTQLGIQFLKKRGGGVIINTGLHSYIGLPGI</sequence>
<proteinExistence type="predicted"/>
<reference evidence="1" key="1">
    <citation type="submission" date="2021-06" db="EMBL/GenBank/DDBJ databases">
        <authorList>
            <person name="Kallberg Y."/>
            <person name="Tangrot J."/>
            <person name="Rosling A."/>
        </authorList>
    </citation>
    <scope>NUCLEOTIDE SEQUENCE</scope>
    <source>
        <strain evidence="1">IN212</strain>
    </source>
</reference>
<name>A0A9N9JN61_9GLOM</name>
<dbReference type="AlphaFoldDB" id="A0A9N9JN61"/>
<feature type="non-terminal residue" evidence="1">
    <location>
        <position position="42"/>
    </location>
</feature>
<dbReference type="Proteomes" id="UP000789396">
    <property type="component" value="Unassembled WGS sequence"/>
</dbReference>
<dbReference type="OrthoDB" id="5840532at2759"/>
<accession>A0A9N9JN61</accession>
<comment type="caution">
    <text evidence="1">The sequence shown here is derived from an EMBL/GenBank/DDBJ whole genome shotgun (WGS) entry which is preliminary data.</text>
</comment>
<evidence type="ECO:0000313" key="2">
    <source>
        <dbReference type="Proteomes" id="UP000789396"/>
    </source>
</evidence>
<protein>
    <submittedName>
        <fullName evidence="1">19827_t:CDS:1</fullName>
    </submittedName>
</protein>
<feature type="non-terminal residue" evidence="1">
    <location>
        <position position="1"/>
    </location>
</feature>
<evidence type="ECO:0000313" key="1">
    <source>
        <dbReference type="EMBL" id="CAG8789636.1"/>
    </source>
</evidence>